<dbReference type="PANTHER" id="PTHR39338">
    <property type="entry name" value="BLL5662 PROTEIN-RELATED"/>
    <property type="match status" value="1"/>
</dbReference>
<evidence type="ECO:0000313" key="1">
    <source>
        <dbReference type="EMBL" id="KYF73881.1"/>
    </source>
</evidence>
<name>A0A150R185_SORCE</name>
<dbReference type="Pfam" id="PF05762">
    <property type="entry name" value="VWA_CoxE"/>
    <property type="match status" value="1"/>
</dbReference>
<dbReference type="AlphaFoldDB" id="A0A150R185"/>
<accession>A0A150R185</accession>
<comment type="caution">
    <text evidence="1">The sequence shown here is derived from an EMBL/GenBank/DDBJ whole genome shotgun (WGS) entry which is preliminary data.</text>
</comment>
<organism evidence="1 2">
    <name type="scientific">Sorangium cellulosum</name>
    <name type="common">Polyangium cellulosum</name>
    <dbReference type="NCBI Taxonomy" id="56"/>
    <lineage>
        <taxon>Bacteria</taxon>
        <taxon>Pseudomonadati</taxon>
        <taxon>Myxococcota</taxon>
        <taxon>Polyangia</taxon>
        <taxon>Polyangiales</taxon>
        <taxon>Polyangiaceae</taxon>
        <taxon>Sorangium</taxon>
    </lineage>
</organism>
<evidence type="ECO:0008006" key="3">
    <source>
        <dbReference type="Google" id="ProtNLM"/>
    </source>
</evidence>
<dbReference type="Proteomes" id="UP000075260">
    <property type="component" value="Unassembled WGS sequence"/>
</dbReference>
<dbReference type="EMBL" id="JEMA01000162">
    <property type="protein sequence ID" value="KYF73881.1"/>
    <property type="molecule type" value="Genomic_DNA"/>
</dbReference>
<proteinExistence type="predicted"/>
<protein>
    <recommendedName>
        <fullName evidence="3">VWA containing CoxE family protein</fullName>
    </recommendedName>
</protein>
<gene>
    <name evidence="1" type="ORF">BE15_05885</name>
</gene>
<evidence type="ECO:0000313" key="2">
    <source>
        <dbReference type="Proteomes" id="UP000075260"/>
    </source>
</evidence>
<sequence>MLRGAPGEVEPTALRRALPDEYLPVSPRQMRQAWRRLRRMERRGPRTEPDLDATLAQIARDGVFLGPALVARRTNVERLLLLVDRHGSMTPFQVMTRRLVETARRGGRLAHVGVWYFDNTPFELDAGLAVHSEGAGSELVLLRDVLSAGPRAVTGALVVSDAGAARGTYSTERIEATRRFLGELRAQLRRVAWINPVPRHRWPGTSAQAVRAVVPMFEADRAGLDAALRVLRGRRPHPHGGP</sequence>
<reference evidence="1 2" key="1">
    <citation type="submission" date="2014-02" db="EMBL/GenBank/DDBJ databases">
        <title>The small core and large imbalanced accessory genome model reveals a collaborative survival strategy of Sorangium cellulosum strains in nature.</title>
        <authorList>
            <person name="Han K."/>
            <person name="Peng R."/>
            <person name="Blom J."/>
            <person name="Li Y.-Z."/>
        </authorList>
    </citation>
    <scope>NUCLEOTIDE SEQUENCE [LARGE SCALE GENOMIC DNA]</scope>
    <source>
        <strain evidence="1 2">So0008-312</strain>
    </source>
</reference>
<dbReference type="PANTHER" id="PTHR39338:SF7">
    <property type="entry name" value="BLL6692 PROTEIN"/>
    <property type="match status" value="1"/>
</dbReference>
<dbReference type="InterPro" id="IPR008912">
    <property type="entry name" value="Uncharacterised_CoxE"/>
</dbReference>